<keyword evidence="3" id="KW-1185">Reference proteome</keyword>
<sequence>MTEVTPLQITEYCFQQDPVLQTTPRLSIKVVQAQALTLRPVKGLVVLWHGLLCDAGFWLSRRGRGLAAYLAAAGYQVLIPEWQQLVVSGEQLVQRYLPAFLRQLAVSQTPVHLIAHSFGGLLVTRALQALAISAQGPWPTPGAAPFNSLTLLAVQDQYQQPEFFAAVKASMQQGQSLAESLGLSGMTNQTQHLAYFLACYQAKCQSVSDLSPWVAQGFAYSGAADLSDPVAACAQFSQQVLGKRQSYQCLSLEQGYRQDYNHHSLLIGRSAQQEIWPLLLANLNATN</sequence>
<gene>
    <name evidence="2" type="ORF">AKN88_10530</name>
</gene>
<dbReference type="Pfam" id="PF12697">
    <property type="entry name" value="Abhydrolase_6"/>
    <property type="match status" value="1"/>
</dbReference>
<dbReference type="SUPFAM" id="SSF53474">
    <property type="entry name" value="alpha/beta-Hydrolases"/>
    <property type="match status" value="1"/>
</dbReference>
<name>A0A0K1XGE5_9GAMM</name>
<evidence type="ECO:0000313" key="2">
    <source>
        <dbReference type="EMBL" id="AKX60319.1"/>
    </source>
</evidence>
<evidence type="ECO:0000313" key="3">
    <source>
        <dbReference type="Proteomes" id="UP000063953"/>
    </source>
</evidence>
<protein>
    <recommendedName>
        <fullName evidence="1">AB hydrolase-1 domain-containing protein</fullName>
    </recommendedName>
</protein>
<dbReference type="RefSeq" id="WP_053101617.1">
    <property type="nucleotide sequence ID" value="NZ_CP012365.1"/>
</dbReference>
<dbReference type="InterPro" id="IPR000073">
    <property type="entry name" value="AB_hydrolase_1"/>
</dbReference>
<organism evidence="2 3">
    <name type="scientific">Thiopseudomonas alkaliphila</name>
    <dbReference type="NCBI Taxonomy" id="1697053"/>
    <lineage>
        <taxon>Bacteria</taxon>
        <taxon>Pseudomonadati</taxon>
        <taxon>Pseudomonadota</taxon>
        <taxon>Gammaproteobacteria</taxon>
        <taxon>Pseudomonadales</taxon>
        <taxon>Pseudomonadaceae</taxon>
        <taxon>Thiopseudomonas</taxon>
    </lineage>
</organism>
<dbReference type="Gene3D" id="3.40.50.1820">
    <property type="entry name" value="alpha/beta hydrolase"/>
    <property type="match status" value="1"/>
</dbReference>
<accession>A0A0K1XGE5</accession>
<reference evidence="2 3" key="1">
    <citation type="journal article" date="2015" name="Genome Announc.">
        <title>Genome Sequences of Oblitimonas alkaliphila gen. nov. sp. nov. (Proposed), a Novel Bacterium of the Pseudomonadaceae Family.</title>
        <authorList>
            <person name="Lauer A.C."/>
            <person name="Nicholson A.C."/>
            <person name="Humrighouse B.W."/>
            <person name="Emery B."/>
            <person name="Drobish A."/>
            <person name="Juieng P."/>
            <person name="Loparev V."/>
            <person name="McQuiston J.R."/>
        </authorList>
    </citation>
    <scope>NUCLEOTIDE SEQUENCE [LARGE SCALE GENOMIC DNA]</scope>
    <source>
        <strain evidence="2 3">E5571</strain>
    </source>
</reference>
<dbReference type="STRING" id="1697053.AKN87_00895"/>
<feature type="domain" description="AB hydrolase-1" evidence="1">
    <location>
        <begin position="45"/>
        <end position="176"/>
    </location>
</feature>
<evidence type="ECO:0000259" key="1">
    <source>
        <dbReference type="Pfam" id="PF12697"/>
    </source>
</evidence>
<proteinExistence type="predicted"/>
<dbReference type="InterPro" id="IPR029058">
    <property type="entry name" value="AB_hydrolase_fold"/>
</dbReference>
<dbReference type="Proteomes" id="UP000063953">
    <property type="component" value="Chromosome"/>
</dbReference>
<dbReference type="EMBL" id="CP012365">
    <property type="protein sequence ID" value="AKX60319.1"/>
    <property type="molecule type" value="Genomic_DNA"/>
</dbReference>
<dbReference type="AlphaFoldDB" id="A0A0K1XGE5"/>